<proteinExistence type="inferred from homology"/>
<evidence type="ECO:0000313" key="13">
    <source>
        <dbReference type="Proteomes" id="UP000000503"/>
    </source>
</evidence>
<comment type="similarity">
    <text evidence="2 9">Belongs to the ketopantoate reductase family.</text>
</comment>
<feature type="domain" description="Ketopantoate reductase N-terminal" evidence="10">
    <location>
        <begin position="7"/>
        <end position="122"/>
    </location>
</feature>
<evidence type="ECO:0000256" key="6">
    <source>
        <dbReference type="ARBA" id="ARBA00023002"/>
    </source>
</evidence>
<dbReference type="Gene3D" id="1.10.1040.10">
    <property type="entry name" value="N-(1-d-carboxylethyl)-l-norvaline Dehydrogenase, domain 2"/>
    <property type="match status" value="1"/>
</dbReference>
<keyword evidence="5 9" id="KW-0521">NADP</keyword>
<dbReference type="PANTHER" id="PTHR21708:SF26">
    <property type="entry name" value="2-DEHYDROPANTOATE 2-REDUCTASE"/>
    <property type="match status" value="1"/>
</dbReference>
<protein>
    <recommendedName>
        <fullName evidence="4 9">2-dehydropantoate 2-reductase</fullName>
        <ecNumber evidence="3 9">1.1.1.169</ecNumber>
    </recommendedName>
    <alternativeName>
        <fullName evidence="7 9">Ketopantoate reductase</fullName>
    </alternativeName>
</protein>
<keyword evidence="6 9" id="KW-0560">Oxidoreductase</keyword>
<dbReference type="InterPro" id="IPR013328">
    <property type="entry name" value="6PGD_dom2"/>
</dbReference>
<evidence type="ECO:0000256" key="3">
    <source>
        <dbReference type="ARBA" id="ARBA00013014"/>
    </source>
</evidence>
<dbReference type="NCBIfam" id="TIGR00745">
    <property type="entry name" value="apbA_panE"/>
    <property type="match status" value="1"/>
</dbReference>
<dbReference type="RefSeq" id="WP_013970216.1">
    <property type="nucleotide sequence ID" value="NC_015732.1"/>
</dbReference>
<evidence type="ECO:0000313" key="12">
    <source>
        <dbReference type="EMBL" id="AEJ20938.1"/>
    </source>
</evidence>
<feature type="domain" description="Ketopantoate reductase C-terminal" evidence="11">
    <location>
        <begin position="188"/>
        <end position="312"/>
    </location>
</feature>
<evidence type="ECO:0000259" key="10">
    <source>
        <dbReference type="Pfam" id="PF02558"/>
    </source>
</evidence>
<comment type="function">
    <text evidence="9">Catalyzes the NADPH-dependent reduction of ketopantoate into pantoic acid.</text>
</comment>
<sequence length="321" mass="35153">MKDIERVLVVGSGAVGTAIASIISEHIPGSVSVLADGERFERYNRDGFIVNGKTYHFPVISPVSTHSHYDLIIVAVKHHHLPEAIEQMKAHVGDNTSILSLMNGISSEEQLGARFGAGPGAPDGVRLPPYAMILGIDAVRIGNETRFASTGKIFFGEATNNTSALSPRIQRIAAFFEKACVPYEIPENMLRALWFKFMINVGINQASAILRAPYRLFQTNTNAKAVMETLQREVIALSQAMGINLNEQDLVNWEKTLAGLHPDNLTSMCQDVLANRKTEVEMFAGTVVHLGKQYQVPTPANELVFNLIKAIEASYNPTVIP</sequence>
<dbReference type="InterPro" id="IPR036291">
    <property type="entry name" value="NAD(P)-bd_dom_sf"/>
</dbReference>
<dbReference type="KEGG" id="scd:Spica_2845"/>
<dbReference type="Pfam" id="PF08546">
    <property type="entry name" value="ApbA_C"/>
    <property type="match status" value="1"/>
</dbReference>
<dbReference type="Pfam" id="PF02558">
    <property type="entry name" value="ApbA"/>
    <property type="match status" value="1"/>
</dbReference>
<gene>
    <name evidence="12" type="ordered locus">Spica_2845</name>
</gene>
<dbReference type="SUPFAM" id="SSF51735">
    <property type="entry name" value="NAD(P)-binding Rossmann-fold domains"/>
    <property type="match status" value="1"/>
</dbReference>
<accession>F8F2F6</accession>
<dbReference type="EC" id="1.1.1.169" evidence="3 9"/>
<dbReference type="OrthoDB" id="9793586at2"/>
<keyword evidence="9" id="KW-0566">Pantothenate biosynthesis</keyword>
<dbReference type="SUPFAM" id="SSF48179">
    <property type="entry name" value="6-phosphogluconate dehydrogenase C-terminal domain-like"/>
    <property type="match status" value="1"/>
</dbReference>
<dbReference type="Proteomes" id="UP000000503">
    <property type="component" value="Chromosome"/>
</dbReference>
<name>F8F2F6_GRAC1</name>
<evidence type="ECO:0000259" key="11">
    <source>
        <dbReference type="Pfam" id="PF08546"/>
    </source>
</evidence>
<organism evidence="12 13">
    <name type="scientific">Gracilinema caldarium (strain ATCC 51460 / DSM 7334 / H1)</name>
    <name type="common">Treponema caldarium</name>
    <dbReference type="NCBI Taxonomy" id="744872"/>
    <lineage>
        <taxon>Bacteria</taxon>
        <taxon>Pseudomonadati</taxon>
        <taxon>Spirochaetota</taxon>
        <taxon>Spirochaetia</taxon>
        <taxon>Spirochaetales</taxon>
        <taxon>Breznakiellaceae</taxon>
        <taxon>Gracilinema</taxon>
    </lineage>
</organism>
<dbReference type="PANTHER" id="PTHR21708">
    <property type="entry name" value="PROBABLE 2-DEHYDROPANTOATE 2-REDUCTASE"/>
    <property type="match status" value="1"/>
</dbReference>
<evidence type="ECO:0000256" key="9">
    <source>
        <dbReference type="RuleBase" id="RU362068"/>
    </source>
</evidence>
<evidence type="ECO:0000256" key="4">
    <source>
        <dbReference type="ARBA" id="ARBA00019465"/>
    </source>
</evidence>
<dbReference type="EMBL" id="CP002868">
    <property type="protein sequence ID" value="AEJ20938.1"/>
    <property type="molecule type" value="Genomic_DNA"/>
</dbReference>
<evidence type="ECO:0000256" key="8">
    <source>
        <dbReference type="ARBA" id="ARBA00048793"/>
    </source>
</evidence>
<comment type="catalytic activity">
    <reaction evidence="8 9">
        <text>(R)-pantoate + NADP(+) = 2-dehydropantoate + NADPH + H(+)</text>
        <dbReference type="Rhea" id="RHEA:16233"/>
        <dbReference type="ChEBI" id="CHEBI:11561"/>
        <dbReference type="ChEBI" id="CHEBI:15378"/>
        <dbReference type="ChEBI" id="CHEBI:15980"/>
        <dbReference type="ChEBI" id="CHEBI:57783"/>
        <dbReference type="ChEBI" id="CHEBI:58349"/>
        <dbReference type="EC" id="1.1.1.169"/>
    </reaction>
</comment>
<dbReference type="GO" id="GO:0015940">
    <property type="term" value="P:pantothenate biosynthetic process"/>
    <property type="evidence" value="ECO:0007669"/>
    <property type="project" value="UniProtKB-UniPathway"/>
</dbReference>
<evidence type="ECO:0000256" key="5">
    <source>
        <dbReference type="ARBA" id="ARBA00022857"/>
    </source>
</evidence>
<comment type="pathway">
    <text evidence="1 9">Cofactor biosynthesis; (R)-pantothenate biosynthesis; (R)-pantoate from 3-methyl-2-oxobutanoate: step 2/2.</text>
</comment>
<evidence type="ECO:0000256" key="1">
    <source>
        <dbReference type="ARBA" id="ARBA00004994"/>
    </source>
</evidence>
<dbReference type="InterPro" id="IPR008927">
    <property type="entry name" value="6-PGluconate_DH-like_C_sf"/>
</dbReference>
<dbReference type="AlphaFoldDB" id="F8F2F6"/>
<reference evidence="13" key="1">
    <citation type="journal article" date="2013" name="Stand. Genomic Sci.">
        <title>Genome sequence of the thermophilic fresh-water bacterium Spirochaeta caldaria type strain (H1(T)), reclassification of Spirochaeta caldaria, Spirochaeta stenostrepta, and Spirochaeta zuelzerae in the genus Treponema as Treponema caldaria comb. nov., Treponema stenostrepta comb. nov., and Treponema zuelzerae comb. nov., and emendation of the genus Treponema.</title>
        <authorList>
            <person name="Abt B."/>
            <person name="Goker M."/>
            <person name="Scheuner C."/>
            <person name="Han C."/>
            <person name="Lu M."/>
            <person name="Misra M."/>
            <person name="Lapidus A."/>
            <person name="Nolan M."/>
            <person name="Lucas S."/>
            <person name="Hammon N."/>
            <person name="Deshpande S."/>
            <person name="Cheng J.F."/>
            <person name="Tapia R."/>
            <person name="Goodwin L.A."/>
            <person name="Pitluck S."/>
            <person name="Liolios K."/>
            <person name="Pagani I."/>
            <person name="Ivanova N."/>
            <person name="Mavromatis K."/>
            <person name="Mikhailova N."/>
            <person name="Huntemann M."/>
            <person name="Pati A."/>
            <person name="Chen A."/>
            <person name="Palaniappan K."/>
            <person name="Land M."/>
            <person name="Hauser L."/>
            <person name="Jeffries C.D."/>
            <person name="Rohde M."/>
            <person name="Spring S."/>
            <person name="Gronow S."/>
            <person name="Detter J.C."/>
            <person name="Bristow J."/>
            <person name="Eisen J.A."/>
            <person name="Markowitz V."/>
            <person name="Hugenholtz P."/>
            <person name="Kyrpides N.C."/>
            <person name="Woyke T."/>
            <person name="Klenk H.P."/>
        </authorList>
    </citation>
    <scope>NUCLEOTIDE SEQUENCE</scope>
    <source>
        <strain evidence="13">ATCC 51460 / DSM 7334 / H1</strain>
    </source>
</reference>
<dbReference type="eggNOG" id="COG1893">
    <property type="taxonomic scope" value="Bacteria"/>
</dbReference>
<dbReference type="GO" id="GO:0005737">
    <property type="term" value="C:cytoplasm"/>
    <property type="evidence" value="ECO:0007669"/>
    <property type="project" value="TreeGrafter"/>
</dbReference>
<dbReference type="Gene3D" id="3.40.50.720">
    <property type="entry name" value="NAD(P)-binding Rossmann-like Domain"/>
    <property type="match status" value="1"/>
</dbReference>
<dbReference type="UniPathway" id="UPA00028">
    <property type="reaction ID" value="UER00004"/>
</dbReference>
<evidence type="ECO:0000256" key="2">
    <source>
        <dbReference type="ARBA" id="ARBA00007870"/>
    </source>
</evidence>
<dbReference type="InterPro" id="IPR051402">
    <property type="entry name" value="KPR-Related"/>
</dbReference>
<dbReference type="InterPro" id="IPR013752">
    <property type="entry name" value="KPA_reductase"/>
</dbReference>
<dbReference type="HOGENOM" id="CLU_031468_6_0_12"/>
<evidence type="ECO:0000256" key="7">
    <source>
        <dbReference type="ARBA" id="ARBA00032024"/>
    </source>
</evidence>
<dbReference type="InterPro" id="IPR013332">
    <property type="entry name" value="KPR_N"/>
</dbReference>
<dbReference type="InterPro" id="IPR003710">
    <property type="entry name" value="ApbA"/>
</dbReference>
<dbReference type="STRING" id="744872.Spica_2845"/>
<dbReference type="GO" id="GO:0008677">
    <property type="term" value="F:2-dehydropantoate 2-reductase activity"/>
    <property type="evidence" value="ECO:0007669"/>
    <property type="project" value="UniProtKB-EC"/>
</dbReference>
<keyword evidence="13" id="KW-1185">Reference proteome</keyword>